<evidence type="ECO:0000259" key="5">
    <source>
        <dbReference type="Pfam" id="PF16320"/>
    </source>
</evidence>
<dbReference type="InterPro" id="IPR000206">
    <property type="entry name" value="Ribosomal_bL12"/>
</dbReference>
<comment type="caution">
    <text evidence="6">The sequence shown here is derived from an EMBL/GenBank/DDBJ whole genome shotgun (WGS) entry which is preliminary data.</text>
</comment>
<sequence>MFSRSISKGISSFIRLNHNNNYIYRNSRFFSSTPNGNNEKIPFPTGDNNKEISEIVDRISKLSILEVIDLTAQLQKKLGVPDIDFSQLSAGGGGAPAGGANQAASAAATPAAAKTEFQVKLTKVPDGAKYKIIKELREAKPSLSLMETKGLVEKCPSVIADKVSKEEADKIVAKLKAAGAELEVA</sequence>
<dbReference type="Gene3D" id="1.20.5.710">
    <property type="entry name" value="Single helix bin"/>
    <property type="match status" value="1"/>
</dbReference>
<dbReference type="Proteomes" id="UP000076078">
    <property type="component" value="Unassembled WGS sequence"/>
</dbReference>
<dbReference type="PANTHER" id="PTHR45987:SF4">
    <property type="entry name" value="LARGE RIBOSOMAL SUBUNIT PROTEIN BL12M"/>
    <property type="match status" value="1"/>
</dbReference>
<feature type="domain" description="Large ribosomal subunit protein bL12 oligomerization" evidence="5">
    <location>
        <begin position="52"/>
        <end position="99"/>
    </location>
</feature>
<dbReference type="InterPro" id="IPR008932">
    <property type="entry name" value="Ribosomal_bL12_oligo"/>
</dbReference>
<dbReference type="Gene3D" id="3.30.1390.10">
    <property type="match status" value="1"/>
</dbReference>
<accession>A0A151ZJ67</accession>
<dbReference type="OrthoDB" id="250175at2759"/>
<evidence type="ECO:0000256" key="2">
    <source>
        <dbReference type="ARBA" id="ARBA00022980"/>
    </source>
</evidence>
<dbReference type="InParanoid" id="A0A151ZJ67"/>
<dbReference type="InterPro" id="IPR036235">
    <property type="entry name" value="Ribosomal_bL12_oligo_N_sf"/>
</dbReference>
<comment type="similarity">
    <text evidence="1">Belongs to the bacterial ribosomal protein bL12 family.</text>
</comment>
<evidence type="ECO:0000313" key="7">
    <source>
        <dbReference type="Proteomes" id="UP000076078"/>
    </source>
</evidence>
<dbReference type="InterPro" id="IPR014719">
    <property type="entry name" value="Ribosomal_bL12_C/ClpS-like"/>
</dbReference>
<gene>
    <name evidence="6" type="ORF">DLAC_04817</name>
</gene>
<dbReference type="FunCoup" id="A0A151ZJ67">
    <property type="interactions" value="268"/>
</dbReference>
<name>A0A151ZJ67_TIELA</name>
<dbReference type="EMBL" id="LODT01000023">
    <property type="protein sequence ID" value="KYQ93930.1"/>
    <property type="molecule type" value="Genomic_DNA"/>
</dbReference>
<dbReference type="Pfam" id="PF00542">
    <property type="entry name" value="Ribosomal_L12"/>
    <property type="match status" value="1"/>
</dbReference>
<protein>
    <recommendedName>
        <fullName evidence="8">Ribosomal protein L7/L12 C-terminal domain-containing protein</fullName>
    </recommendedName>
</protein>
<dbReference type="AlphaFoldDB" id="A0A151ZJ67"/>
<evidence type="ECO:0000313" key="6">
    <source>
        <dbReference type="EMBL" id="KYQ93930.1"/>
    </source>
</evidence>
<dbReference type="PANTHER" id="PTHR45987">
    <property type="entry name" value="39S RIBOSOMAL PROTEIN L12"/>
    <property type="match status" value="1"/>
</dbReference>
<proteinExistence type="inferred from homology"/>
<reference evidence="6 7" key="1">
    <citation type="submission" date="2015-12" db="EMBL/GenBank/DDBJ databases">
        <title>Dictyostelia acquired genes for synthesis and detection of signals that induce cell-type specialization by lateral gene transfer from prokaryotes.</title>
        <authorList>
            <person name="Gloeckner G."/>
            <person name="Schaap P."/>
        </authorList>
    </citation>
    <scope>NUCLEOTIDE SEQUENCE [LARGE SCALE GENOMIC DNA]</scope>
    <source>
        <strain evidence="6 7">TK</strain>
    </source>
</reference>
<dbReference type="InterPro" id="IPR013823">
    <property type="entry name" value="Ribosomal_bL12_C"/>
</dbReference>
<feature type="domain" description="Large ribosomal subunit protein bL12 C-terminal" evidence="4">
    <location>
        <begin position="117"/>
        <end position="184"/>
    </location>
</feature>
<evidence type="ECO:0000259" key="4">
    <source>
        <dbReference type="Pfam" id="PF00542"/>
    </source>
</evidence>
<organism evidence="6 7">
    <name type="scientific">Tieghemostelium lacteum</name>
    <name type="common">Slime mold</name>
    <name type="synonym">Dictyostelium lacteum</name>
    <dbReference type="NCBI Taxonomy" id="361077"/>
    <lineage>
        <taxon>Eukaryota</taxon>
        <taxon>Amoebozoa</taxon>
        <taxon>Evosea</taxon>
        <taxon>Eumycetozoa</taxon>
        <taxon>Dictyostelia</taxon>
        <taxon>Dictyosteliales</taxon>
        <taxon>Raperosteliaceae</taxon>
        <taxon>Tieghemostelium</taxon>
    </lineage>
</organism>
<dbReference type="SUPFAM" id="SSF48300">
    <property type="entry name" value="Ribosomal protein L7/12, oligomerisation (N-terminal) domain"/>
    <property type="match status" value="1"/>
</dbReference>
<dbReference type="STRING" id="361077.A0A151ZJ67"/>
<dbReference type="GO" id="GO:0003729">
    <property type="term" value="F:mRNA binding"/>
    <property type="evidence" value="ECO:0007669"/>
    <property type="project" value="TreeGrafter"/>
</dbReference>
<dbReference type="OMA" id="DPTQHRS"/>
<dbReference type="CDD" id="cd00387">
    <property type="entry name" value="Ribosomal_L7_L12"/>
    <property type="match status" value="1"/>
</dbReference>
<dbReference type="GO" id="GO:0006412">
    <property type="term" value="P:translation"/>
    <property type="evidence" value="ECO:0007669"/>
    <property type="project" value="InterPro"/>
</dbReference>
<keyword evidence="3" id="KW-0687">Ribonucleoprotein</keyword>
<evidence type="ECO:0000256" key="3">
    <source>
        <dbReference type="ARBA" id="ARBA00023274"/>
    </source>
</evidence>
<evidence type="ECO:0008006" key="8">
    <source>
        <dbReference type="Google" id="ProtNLM"/>
    </source>
</evidence>
<keyword evidence="2" id="KW-0689">Ribosomal protein</keyword>
<dbReference type="GO" id="GO:0005762">
    <property type="term" value="C:mitochondrial large ribosomal subunit"/>
    <property type="evidence" value="ECO:0007669"/>
    <property type="project" value="TreeGrafter"/>
</dbReference>
<evidence type="ECO:0000256" key="1">
    <source>
        <dbReference type="ARBA" id="ARBA00007197"/>
    </source>
</evidence>
<dbReference type="Pfam" id="PF16320">
    <property type="entry name" value="Ribosomal_L12_N"/>
    <property type="match status" value="1"/>
</dbReference>
<keyword evidence="7" id="KW-1185">Reference proteome</keyword>
<dbReference type="SUPFAM" id="SSF54736">
    <property type="entry name" value="ClpS-like"/>
    <property type="match status" value="1"/>
</dbReference>
<dbReference type="GO" id="GO:0003735">
    <property type="term" value="F:structural constituent of ribosome"/>
    <property type="evidence" value="ECO:0007669"/>
    <property type="project" value="InterPro"/>
</dbReference>